<dbReference type="SUPFAM" id="SSF46767">
    <property type="entry name" value="Methylated DNA-protein cysteine methyltransferase, C-terminal domain"/>
    <property type="match status" value="1"/>
</dbReference>
<dbReference type="InterPro" id="IPR052520">
    <property type="entry name" value="ATL_DNA_repair"/>
</dbReference>
<sequence length="149" mass="16381">MPRPKPAKRLEPPAPTRDFRAAVLAVVAQIPEGHLASYGQVALLAGFPQRPRQVGMVLSGLPENTDLPWHRVVNTRGYVPSRGRWWGAFEQIGRLRDEGIEVDDQGNLDLEAHRWSGEPSTPRRSRRGTTASPAVGRAAPPTPKARKKG</sequence>
<dbReference type="Pfam" id="PF01035">
    <property type="entry name" value="DNA_binding_1"/>
    <property type="match status" value="1"/>
</dbReference>
<dbReference type="InterPro" id="IPR014048">
    <property type="entry name" value="MethylDNA_cys_MeTrfase_DNA-bd"/>
</dbReference>
<gene>
    <name evidence="4" type="ORF">GETHOR_09110</name>
</gene>
<proteinExistence type="predicted"/>
<dbReference type="InterPro" id="IPR036388">
    <property type="entry name" value="WH-like_DNA-bd_sf"/>
</dbReference>
<keyword evidence="5" id="KW-1185">Reference proteome</keyword>
<dbReference type="Gene3D" id="1.10.10.10">
    <property type="entry name" value="Winged helix-like DNA-binding domain superfamily/Winged helix DNA-binding domain"/>
    <property type="match status" value="1"/>
</dbReference>
<feature type="compositionally biased region" description="Low complexity" evidence="2">
    <location>
        <begin position="117"/>
        <end position="134"/>
    </location>
</feature>
<feature type="region of interest" description="Disordered" evidence="2">
    <location>
        <begin position="105"/>
        <end position="149"/>
    </location>
</feature>
<evidence type="ECO:0000313" key="5">
    <source>
        <dbReference type="Proteomes" id="UP001242010"/>
    </source>
</evidence>
<dbReference type="Proteomes" id="UP001242010">
    <property type="component" value="Chromosome"/>
</dbReference>
<accession>A0ABM8DPD5</accession>
<name>A0ABM8DPD5_9BACT</name>
<evidence type="ECO:0000313" key="4">
    <source>
        <dbReference type="EMBL" id="BDU68810.1"/>
    </source>
</evidence>
<evidence type="ECO:0000256" key="2">
    <source>
        <dbReference type="SAM" id="MobiDB-lite"/>
    </source>
</evidence>
<dbReference type="PANTHER" id="PTHR42942:SF1">
    <property type="entry name" value="ALKYLTRANSFERASE-LIKE PROTEIN 1"/>
    <property type="match status" value="1"/>
</dbReference>
<dbReference type="EMBL" id="AP027079">
    <property type="protein sequence ID" value="BDU68810.1"/>
    <property type="molecule type" value="Genomic_DNA"/>
</dbReference>
<dbReference type="RefSeq" id="WP_286355446.1">
    <property type="nucleotide sequence ID" value="NZ_AP027079.1"/>
</dbReference>
<dbReference type="InterPro" id="IPR036217">
    <property type="entry name" value="MethylDNA_cys_MeTrfase_DNAb"/>
</dbReference>
<organism evidence="4 5">
    <name type="scientific">Geothrix oryzae</name>
    <dbReference type="NCBI Taxonomy" id="2927975"/>
    <lineage>
        <taxon>Bacteria</taxon>
        <taxon>Pseudomonadati</taxon>
        <taxon>Acidobacteriota</taxon>
        <taxon>Holophagae</taxon>
        <taxon>Holophagales</taxon>
        <taxon>Holophagaceae</taxon>
        <taxon>Geothrix</taxon>
    </lineage>
</organism>
<keyword evidence="1" id="KW-0227">DNA damage</keyword>
<evidence type="ECO:0000259" key="3">
    <source>
        <dbReference type="Pfam" id="PF01035"/>
    </source>
</evidence>
<feature type="domain" description="Methylated-DNA-[protein]-cysteine S-methyltransferase DNA binding" evidence="3">
    <location>
        <begin position="18"/>
        <end position="100"/>
    </location>
</feature>
<dbReference type="PANTHER" id="PTHR42942">
    <property type="entry name" value="6-O-METHYLGUANINE DNA METHYLTRANSFERASE"/>
    <property type="match status" value="1"/>
</dbReference>
<dbReference type="CDD" id="cd06445">
    <property type="entry name" value="ATase"/>
    <property type="match status" value="1"/>
</dbReference>
<reference evidence="5" key="1">
    <citation type="journal article" date="2023" name="Int. J. Syst. Evol. Microbiol.">
        <title>Mesoterricola silvestris gen. nov., sp. nov., Mesoterricola sediminis sp. nov., Geothrix oryzae sp. nov., Geothrix edaphica sp. nov., Geothrix rubra sp. nov., and Geothrix limicola sp. nov., six novel members of Acidobacteriota isolated from soils.</title>
        <authorList>
            <person name="Itoh H."/>
            <person name="Sugisawa Y."/>
            <person name="Mise K."/>
            <person name="Xu Z."/>
            <person name="Kuniyasu M."/>
            <person name="Ushijima N."/>
            <person name="Kawano K."/>
            <person name="Kobayashi E."/>
            <person name="Shiratori Y."/>
            <person name="Masuda Y."/>
            <person name="Senoo K."/>
        </authorList>
    </citation>
    <scope>NUCLEOTIDE SEQUENCE [LARGE SCALE GENOMIC DNA]</scope>
    <source>
        <strain evidence="5">Red222</strain>
    </source>
</reference>
<evidence type="ECO:0000256" key="1">
    <source>
        <dbReference type="ARBA" id="ARBA00022763"/>
    </source>
</evidence>
<protein>
    <recommendedName>
        <fullName evidence="3">Methylated-DNA-[protein]-cysteine S-methyltransferase DNA binding domain-containing protein</fullName>
    </recommendedName>
</protein>